<comment type="cofactor">
    <cofactor evidence="1">
        <name>pyruvate</name>
        <dbReference type="ChEBI" id="CHEBI:15361"/>
    </cofactor>
</comment>
<organism evidence="13 14">
    <name type="scientific">Mya arenaria</name>
    <name type="common">Soft-shell clam</name>
    <dbReference type="NCBI Taxonomy" id="6604"/>
    <lineage>
        <taxon>Eukaryota</taxon>
        <taxon>Metazoa</taxon>
        <taxon>Spiralia</taxon>
        <taxon>Lophotrochozoa</taxon>
        <taxon>Mollusca</taxon>
        <taxon>Bivalvia</taxon>
        <taxon>Autobranchia</taxon>
        <taxon>Heteroconchia</taxon>
        <taxon>Euheterodonta</taxon>
        <taxon>Imparidentia</taxon>
        <taxon>Neoheterodontei</taxon>
        <taxon>Myida</taxon>
        <taxon>Myoidea</taxon>
        <taxon>Myidae</taxon>
        <taxon>Mya</taxon>
    </lineage>
</organism>
<evidence type="ECO:0000313" key="13">
    <source>
        <dbReference type="EMBL" id="WAR02049.1"/>
    </source>
</evidence>
<dbReference type="NCBIfam" id="TIGR00163">
    <property type="entry name" value="PS_decarb"/>
    <property type="match status" value="1"/>
</dbReference>
<comment type="pathway">
    <text evidence="2">Lipid metabolism.</text>
</comment>
<keyword evidence="4" id="KW-0444">Lipid biosynthesis</keyword>
<sequence>MLEFIWPTFISQEAMISYPSDWVETVAYNPSLLYSTLIIAILLTKGYGRNIVMAIGKKVLHEPTRKLWRAIRAIKPRQIVGLYRAMPLKAMSRVWGKMTCWDLPLSLRKPLLGLYCRTFHTSPADGRILNYGKVQNGVVEQVKGVNYSIKGFLGPMPSENEEISTKPQSDTDYHDRLGIKPGHDLYHCIIYLAPGDYHRFHSPSDWTVTQRRHFPGELLSVNPSVARWIQGLFNLNERVVYSGSWKHGFYSYTAVGATNVGSIKVYFDEDLSTNAGKPHPSHIFYDKTFSDSVPVSQGEMVGEFNLGSTIVLLFEAPSDFKFNLNTGQKVQFGQSLGGFK</sequence>
<evidence type="ECO:0000256" key="3">
    <source>
        <dbReference type="ARBA" id="ARBA00012243"/>
    </source>
</evidence>
<keyword evidence="14" id="KW-1185">Reference proteome</keyword>
<evidence type="ECO:0000256" key="5">
    <source>
        <dbReference type="ARBA" id="ARBA00022793"/>
    </source>
</evidence>
<evidence type="ECO:0000256" key="1">
    <source>
        <dbReference type="ARBA" id="ARBA00001928"/>
    </source>
</evidence>
<dbReference type="Proteomes" id="UP001164746">
    <property type="component" value="Chromosome 4"/>
</dbReference>
<evidence type="ECO:0000256" key="12">
    <source>
        <dbReference type="ARBA" id="ARBA00045136"/>
    </source>
</evidence>
<keyword evidence="7" id="KW-0594">Phospholipid biosynthesis</keyword>
<gene>
    <name evidence="13" type="ORF">MAR_008607</name>
</gene>
<dbReference type="InterPro" id="IPR003817">
    <property type="entry name" value="PS_Dcarbxylase"/>
</dbReference>
<protein>
    <recommendedName>
        <fullName evidence="3">phosphatidylserine decarboxylase</fullName>
        <ecNumber evidence="3">4.1.1.65</ecNumber>
    </recommendedName>
</protein>
<dbReference type="EC" id="4.1.1.65" evidence="3"/>
<comment type="pathway">
    <text evidence="11">Phospholipid metabolism; phosphatidylethanolamine biosynthesis.</text>
</comment>
<name>A0ABY7DYF4_MYAAR</name>
<dbReference type="EMBL" id="CP111015">
    <property type="protein sequence ID" value="WAR02049.1"/>
    <property type="molecule type" value="Genomic_DNA"/>
</dbReference>
<evidence type="ECO:0000256" key="9">
    <source>
        <dbReference type="ARBA" id="ARBA00023264"/>
    </source>
</evidence>
<evidence type="ECO:0000256" key="6">
    <source>
        <dbReference type="ARBA" id="ARBA00023098"/>
    </source>
</evidence>
<keyword evidence="10" id="KW-0670">Pyruvate</keyword>
<keyword evidence="5" id="KW-0210">Decarboxylase</keyword>
<evidence type="ECO:0000256" key="8">
    <source>
        <dbReference type="ARBA" id="ARBA00023239"/>
    </source>
</evidence>
<evidence type="ECO:0000256" key="7">
    <source>
        <dbReference type="ARBA" id="ARBA00023209"/>
    </source>
</evidence>
<comment type="function">
    <text evidence="12">Catalyzes the formation of phosphatidylethanolamine (PtdEtn) from phosphatidylserine (PtdSer). Plays a central role in phospholipid metabolism and in the interorganelle trafficking of phosphatidylserine. May be involved in lipid droplet biogenesis at the endoplasmic reticulum membrane.</text>
</comment>
<evidence type="ECO:0000256" key="4">
    <source>
        <dbReference type="ARBA" id="ARBA00022516"/>
    </source>
</evidence>
<dbReference type="PANTHER" id="PTHR10067">
    <property type="entry name" value="PHOSPHATIDYLSERINE DECARBOXYLASE"/>
    <property type="match status" value="1"/>
</dbReference>
<evidence type="ECO:0000313" key="14">
    <source>
        <dbReference type="Proteomes" id="UP001164746"/>
    </source>
</evidence>
<dbReference type="PANTHER" id="PTHR10067:SF6">
    <property type="entry name" value="PHOSPHATIDYLSERINE DECARBOXYLASE PROENZYME, MITOCHONDRIAL"/>
    <property type="match status" value="1"/>
</dbReference>
<keyword evidence="9" id="KW-1208">Phospholipid metabolism</keyword>
<dbReference type="Pfam" id="PF02666">
    <property type="entry name" value="PS_Dcarbxylase"/>
    <property type="match status" value="1"/>
</dbReference>
<accession>A0ABY7DYF4</accession>
<evidence type="ECO:0000256" key="2">
    <source>
        <dbReference type="ARBA" id="ARBA00005189"/>
    </source>
</evidence>
<keyword evidence="6" id="KW-0443">Lipid metabolism</keyword>
<evidence type="ECO:0000256" key="11">
    <source>
        <dbReference type="ARBA" id="ARBA00024326"/>
    </source>
</evidence>
<dbReference type="InterPro" id="IPR033177">
    <property type="entry name" value="PSD-B"/>
</dbReference>
<keyword evidence="8" id="KW-0456">Lyase</keyword>
<evidence type="ECO:0000256" key="10">
    <source>
        <dbReference type="ARBA" id="ARBA00023317"/>
    </source>
</evidence>
<proteinExistence type="predicted"/>
<reference evidence="13" key="1">
    <citation type="submission" date="2022-11" db="EMBL/GenBank/DDBJ databases">
        <title>Centuries of genome instability and evolution in soft-shell clam transmissible cancer (bioRxiv).</title>
        <authorList>
            <person name="Hart S.F.M."/>
            <person name="Yonemitsu M.A."/>
            <person name="Giersch R.M."/>
            <person name="Beal B.F."/>
            <person name="Arriagada G."/>
            <person name="Davis B.W."/>
            <person name="Ostrander E.A."/>
            <person name="Goff S.P."/>
            <person name="Metzger M.J."/>
        </authorList>
    </citation>
    <scope>NUCLEOTIDE SEQUENCE</scope>
    <source>
        <strain evidence="13">MELC-2E11</strain>
        <tissue evidence="13">Siphon/mantle</tissue>
    </source>
</reference>